<feature type="non-terminal residue" evidence="2">
    <location>
        <position position="1"/>
    </location>
</feature>
<dbReference type="PANTHER" id="PTHR43031:SF1">
    <property type="entry name" value="PYRIDINE NUCLEOTIDE-DISULPHIDE OXIDOREDUCTASE"/>
    <property type="match status" value="1"/>
</dbReference>
<dbReference type="Pfam" id="PF00581">
    <property type="entry name" value="Rhodanese"/>
    <property type="match status" value="2"/>
</dbReference>
<dbReference type="SMART" id="SM00450">
    <property type="entry name" value="RHOD"/>
    <property type="match status" value="1"/>
</dbReference>
<organism evidence="2">
    <name type="scientific">marine sediment metagenome</name>
    <dbReference type="NCBI Taxonomy" id="412755"/>
    <lineage>
        <taxon>unclassified sequences</taxon>
        <taxon>metagenomes</taxon>
        <taxon>ecological metagenomes</taxon>
    </lineage>
</organism>
<protein>
    <recommendedName>
        <fullName evidence="1">Rhodanese domain-containing protein</fullName>
    </recommendedName>
</protein>
<dbReference type="Gene3D" id="3.40.250.10">
    <property type="entry name" value="Rhodanese-like domain"/>
    <property type="match status" value="2"/>
</dbReference>
<dbReference type="EMBL" id="BARU01002301">
    <property type="protein sequence ID" value="GAH26463.1"/>
    <property type="molecule type" value="Genomic_DNA"/>
</dbReference>
<proteinExistence type="predicted"/>
<dbReference type="PROSITE" id="PS50206">
    <property type="entry name" value="RHODANESE_3"/>
    <property type="match status" value="2"/>
</dbReference>
<evidence type="ECO:0000313" key="2">
    <source>
        <dbReference type="EMBL" id="GAH26463.1"/>
    </source>
</evidence>
<dbReference type="SUPFAM" id="SSF52821">
    <property type="entry name" value="Rhodanese/Cell cycle control phosphatase"/>
    <property type="match status" value="2"/>
</dbReference>
<dbReference type="PANTHER" id="PTHR43031">
    <property type="entry name" value="FAD-DEPENDENT OXIDOREDUCTASE"/>
    <property type="match status" value="1"/>
</dbReference>
<dbReference type="CDD" id="cd00158">
    <property type="entry name" value="RHOD"/>
    <property type="match status" value="2"/>
</dbReference>
<sequence>VSELESKLDELPKDKPIITYCKSGGRSRNAAEILIENGFRKVYDMGGILDWQEEGYPVIREEETEEVLLEIIPISVDESYEIFANEDYLFLDVRSLEEYESNHIKGAIHISVSELKGRLDELPKDKPIIVYCDGVGCSRSGRAAHILIDNGFGEVYDMTGKGIIEWAEKGYPVEVGGLK</sequence>
<dbReference type="InterPro" id="IPR036873">
    <property type="entry name" value="Rhodanese-like_dom_sf"/>
</dbReference>
<dbReference type="AlphaFoldDB" id="X1G0E3"/>
<gene>
    <name evidence="2" type="ORF">S03H2_05497</name>
</gene>
<name>X1G0E3_9ZZZZ</name>
<evidence type="ECO:0000259" key="1">
    <source>
        <dbReference type="PROSITE" id="PS50206"/>
    </source>
</evidence>
<accession>X1G0E3</accession>
<feature type="domain" description="Rhodanese" evidence="1">
    <location>
        <begin position="3"/>
        <end position="60"/>
    </location>
</feature>
<dbReference type="InterPro" id="IPR050229">
    <property type="entry name" value="GlpE_sulfurtransferase"/>
</dbReference>
<feature type="domain" description="Rhodanese" evidence="1">
    <location>
        <begin position="84"/>
        <end position="175"/>
    </location>
</feature>
<comment type="caution">
    <text evidence="2">The sequence shown here is derived from an EMBL/GenBank/DDBJ whole genome shotgun (WGS) entry which is preliminary data.</text>
</comment>
<reference evidence="2" key="1">
    <citation type="journal article" date="2014" name="Front. Microbiol.">
        <title>High frequency of phylogenetically diverse reductive dehalogenase-homologous genes in deep subseafloor sedimentary metagenomes.</title>
        <authorList>
            <person name="Kawai M."/>
            <person name="Futagami T."/>
            <person name="Toyoda A."/>
            <person name="Takaki Y."/>
            <person name="Nishi S."/>
            <person name="Hori S."/>
            <person name="Arai W."/>
            <person name="Tsubouchi T."/>
            <person name="Morono Y."/>
            <person name="Uchiyama I."/>
            <person name="Ito T."/>
            <person name="Fujiyama A."/>
            <person name="Inagaki F."/>
            <person name="Takami H."/>
        </authorList>
    </citation>
    <scope>NUCLEOTIDE SEQUENCE</scope>
    <source>
        <strain evidence="2">Expedition CK06-06</strain>
    </source>
</reference>
<dbReference type="InterPro" id="IPR001763">
    <property type="entry name" value="Rhodanese-like_dom"/>
</dbReference>